<organism evidence="1 2">
    <name type="scientific">Ensete ventricosum</name>
    <name type="common">Abyssinian banana</name>
    <name type="synonym">Musa ensete</name>
    <dbReference type="NCBI Taxonomy" id="4639"/>
    <lineage>
        <taxon>Eukaryota</taxon>
        <taxon>Viridiplantae</taxon>
        <taxon>Streptophyta</taxon>
        <taxon>Embryophyta</taxon>
        <taxon>Tracheophyta</taxon>
        <taxon>Spermatophyta</taxon>
        <taxon>Magnoliopsida</taxon>
        <taxon>Liliopsida</taxon>
        <taxon>Zingiberales</taxon>
        <taxon>Musaceae</taxon>
        <taxon>Ensete</taxon>
    </lineage>
</organism>
<dbReference type="Proteomes" id="UP001222027">
    <property type="component" value="Unassembled WGS sequence"/>
</dbReference>
<reference evidence="1 2" key="1">
    <citation type="submission" date="2022-12" db="EMBL/GenBank/DDBJ databases">
        <title>Chromosome-scale assembly of the Ensete ventricosum genome.</title>
        <authorList>
            <person name="Dussert Y."/>
            <person name="Stocks J."/>
            <person name="Wendawek A."/>
            <person name="Woldeyes F."/>
            <person name="Nichols R.A."/>
            <person name="Borrell J.S."/>
        </authorList>
    </citation>
    <scope>NUCLEOTIDE SEQUENCE [LARGE SCALE GENOMIC DNA]</scope>
    <source>
        <strain evidence="2">cv. Maze</strain>
        <tissue evidence="1">Seeds</tissue>
    </source>
</reference>
<protein>
    <submittedName>
        <fullName evidence="1">Uncharacterized protein</fullName>
    </submittedName>
</protein>
<comment type="caution">
    <text evidence="1">The sequence shown here is derived from an EMBL/GenBank/DDBJ whole genome shotgun (WGS) entry which is preliminary data.</text>
</comment>
<proteinExistence type="predicted"/>
<name>A0AAV8Q6C4_ENSVE</name>
<evidence type="ECO:0000313" key="2">
    <source>
        <dbReference type="Proteomes" id="UP001222027"/>
    </source>
</evidence>
<sequence length="77" mass="8731">MVCCSSDDFQGRLRCNCLGKFGEQNKLHQLIFEGKARLLRSRRRPSVSPLVGNRIRLGRIEEASRVGNCSRRLDGGR</sequence>
<dbReference type="AlphaFoldDB" id="A0AAV8Q6C4"/>
<dbReference type="EMBL" id="JAQQAF010000008">
    <property type="protein sequence ID" value="KAJ8465868.1"/>
    <property type="molecule type" value="Genomic_DNA"/>
</dbReference>
<keyword evidence="2" id="KW-1185">Reference proteome</keyword>
<accession>A0AAV8Q6C4</accession>
<gene>
    <name evidence="1" type="ORF">OPV22_028420</name>
</gene>
<evidence type="ECO:0000313" key="1">
    <source>
        <dbReference type="EMBL" id="KAJ8465868.1"/>
    </source>
</evidence>